<dbReference type="Gene3D" id="1.10.167.10">
    <property type="entry name" value="Regulator of G-protein Signalling 4, domain 2"/>
    <property type="match status" value="1"/>
</dbReference>
<proteinExistence type="predicted"/>
<feature type="compositionally biased region" description="Low complexity" evidence="1">
    <location>
        <begin position="712"/>
        <end position="738"/>
    </location>
</feature>
<evidence type="ECO:0000313" key="3">
    <source>
        <dbReference type="EMBL" id="KAF1747998.1"/>
    </source>
</evidence>
<feature type="domain" description="RGS" evidence="2">
    <location>
        <begin position="47"/>
        <end position="158"/>
    </location>
</feature>
<dbReference type="GeneID" id="9824774"/>
<evidence type="ECO:0000313" key="4">
    <source>
        <dbReference type="Proteomes" id="UP000483820"/>
    </source>
</evidence>
<feature type="compositionally biased region" description="Polar residues" evidence="1">
    <location>
        <begin position="768"/>
        <end position="778"/>
    </location>
</feature>
<dbReference type="InterPro" id="IPR046995">
    <property type="entry name" value="RGS10/12/14-like"/>
</dbReference>
<dbReference type="GO" id="GO:0005737">
    <property type="term" value="C:cytoplasm"/>
    <property type="evidence" value="ECO:0007669"/>
    <property type="project" value="TreeGrafter"/>
</dbReference>
<dbReference type="SMART" id="SM00315">
    <property type="entry name" value="RGS"/>
    <property type="match status" value="1"/>
</dbReference>
<feature type="region of interest" description="Disordered" evidence="1">
    <location>
        <begin position="690"/>
        <end position="778"/>
    </location>
</feature>
<feature type="region of interest" description="Disordered" evidence="1">
    <location>
        <begin position="1"/>
        <end position="39"/>
    </location>
</feature>
<dbReference type="InterPro" id="IPR044926">
    <property type="entry name" value="RGS_subdomain_2"/>
</dbReference>
<name>A0A6A5FZB3_CAERE</name>
<dbReference type="GO" id="GO:0005096">
    <property type="term" value="F:GTPase activator activity"/>
    <property type="evidence" value="ECO:0007669"/>
    <property type="project" value="InterPro"/>
</dbReference>
<feature type="compositionally biased region" description="Polar residues" evidence="1">
    <location>
        <begin position="181"/>
        <end position="203"/>
    </location>
</feature>
<dbReference type="Pfam" id="PF00615">
    <property type="entry name" value="RGS"/>
    <property type="match status" value="1"/>
</dbReference>
<feature type="region of interest" description="Disordered" evidence="1">
    <location>
        <begin position="598"/>
        <end position="673"/>
    </location>
</feature>
<sequence length="778" mass="84200">MSTPCSGNEPNITPTNTSPNNETSNSSLSMGVGSAPNETNSSRELKIFKKVIRDPVLRAPFQEFLEQQFCAENLNFYLAVEQFKEIQDFQERSSFGRRIFDRYFAMNSTEPVNIDNSTSKRIRETVESGAFPLDTYDVAQYQILHLLKYDCWPRFLRSTNNTQPSFTDEELAADDEEKNGHSQPTSLNNTNEFEAAAQHSQPAPNAPAATKEKRKSILWHGLDRFSRRLRRGDSNTTTNCDDDADASASGSAVGGRGVVGSAGSKRRYIFAASKQYSMPAEMTSPVKKNSLSPTHLRRRCRPVEPKHCQLMIGDQFNTETVTLDDPTMSVRRWTQEMADTQGMDRMHVEVVDAETGSTIDPARQAIDALQSRALRLVPVVSFIIEFLPANFSFKNPASTPTKLVCIRARHSLSTGVVLRPLLHKYTLDPQVTRIVLNGSLEQVKRSCVVGAVSQKCLTVMSEAQYNDRVNAGKMSLPPRDPILSQLPSTIYEQNNFPFHQNGDISYCEIPSESERNKHAHLHGDAQNTAHQQKEYTLSIFNKFVRKASHAVSKSDPNPSAGASNPEKMASGVYAPATGGPSFASRAAAGNNFGGSANQVNSAGASTSTNNKTDKKVVKAEPEKEKLKPRTDDIPTTSSTPVAVDTKPNGGRSNEESTTTRIGKSGDDTQEASGIRHPAIFSTKIGDEAAAAAAGAPSTSTASKPTASPPKAPSSSSPKKTTPTPTPSTSTTTAPVVSAAPPPVIHTIRSSSTPATTSQVAGGAGGNPRESSWQTAAYV</sequence>
<evidence type="ECO:0000256" key="1">
    <source>
        <dbReference type="SAM" id="MobiDB-lite"/>
    </source>
</evidence>
<feature type="compositionally biased region" description="Low complexity" evidence="1">
    <location>
        <begin position="8"/>
        <end position="27"/>
    </location>
</feature>
<dbReference type="SUPFAM" id="SSF48097">
    <property type="entry name" value="Regulator of G-protein signaling, RGS"/>
    <property type="match status" value="1"/>
</dbReference>
<feature type="compositionally biased region" description="Polar residues" evidence="1">
    <location>
        <begin position="598"/>
        <end position="610"/>
    </location>
</feature>
<protein>
    <recommendedName>
        <fullName evidence="2">RGS domain-containing protein</fullName>
    </recommendedName>
</protein>
<feature type="region of interest" description="Disordered" evidence="1">
    <location>
        <begin position="230"/>
        <end position="258"/>
    </location>
</feature>
<dbReference type="InterPro" id="IPR036305">
    <property type="entry name" value="RGS_sf"/>
</dbReference>
<dbReference type="InterPro" id="IPR016137">
    <property type="entry name" value="RGS"/>
</dbReference>
<dbReference type="CTD" id="9824774"/>
<feature type="compositionally biased region" description="Low complexity" evidence="1">
    <location>
        <begin position="690"/>
        <end position="705"/>
    </location>
</feature>
<dbReference type="PROSITE" id="PS50132">
    <property type="entry name" value="RGS"/>
    <property type="match status" value="1"/>
</dbReference>
<evidence type="ECO:0000259" key="2">
    <source>
        <dbReference type="PROSITE" id="PS50132"/>
    </source>
</evidence>
<dbReference type="KEGG" id="crq:GCK72_024465"/>
<dbReference type="GO" id="GO:0005886">
    <property type="term" value="C:plasma membrane"/>
    <property type="evidence" value="ECO:0007669"/>
    <property type="project" value="TreeGrafter"/>
</dbReference>
<dbReference type="RefSeq" id="XP_053579469.1">
    <property type="nucleotide sequence ID" value="XM_053735903.1"/>
</dbReference>
<dbReference type="AlphaFoldDB" id="A0A6A5FZB3"/>
<dbReference type="PANTHER" id="PTHR45945">
    <property type="entry name" value="REGULATOR OF G-PROTEIN SIGNALING LOCO"/>
    <property type="match status" value="1"/>
</dbReference>
<dbReference type="PRINTS" id="PR01301">
    <property type="entry name" value="RGSPROTEIN"/>
</dbReference>
<dbReference type="GO" id="GO:0008277">
    <property type="term" value="P:regulation of G protein-coupled receptor signaling pathway"/>
    <property type="evidence" value="ECO:0007669"/>
    <property type="project" value="TreeGrafter"/>
</dbReference>
<reference evidence="3 4" key="1">
    <citation type="submission" date="2019-12" db="EMBL/GenBank/DDBJ databases">
        <title>Chromosome-level assembly of the Caenorhabditis remanei genome.</title>
        <authorList>
            <person name="Teterina A.A."/>
            <person name="Willis J.H."/>
            <person name="Phillips P.C."/>
        </authorList>
    </citation>
    <scope>NUCLEOTIDE SEQUENCE [LARGE SCALE GENOMIC DNA]</scope>
    <source>
        <strain evidence="3 4">PX506</strain>
        <tissue evidence="3">Whole organism</tissue>
    </source>
</reference>
<dbReference type="EMBL" id="WUAV01000006">
    <property type="protein sequence ID" value="KAF1747998.1"/>
    <property type="molecule type" value="Genomic_DNA"/>
</dbReference>
<feature type="region of interest" description="Disordered" evidence="1">
    <location>
        <begin position="163"/>
        <end position="214"/>
    </location>
</feature>
<dbReference type="GO" id="GO:0005634">
    <property type="term" value="C:nucleus"/>
    <property type="evidence" value="ECO:0007669"/>
    <property type="project" value="TreeGrafter"/>
</dbReference>
<feature type="compositionally biased region" description="Polar residues" evidence="1">
    <location>
        <begin position="747"/>
        <end position="759"/>
    </location>
</feature>
<accession>A0A6A5FZB3</accession>
<organism evidence="3 4">
    <name type="scientific">Caenorhabditis remanei</name>
    <name type="common">Caenorhabditis vulgaris</name>
    <dbReference type="NCBI Taxonomy" id="31234"/>
    <lineage>
        <taxon>Eukaryota</taxon>
        <taxon>Metazoa</taxon>
        <taxon>Ecdysozoa</taxon>
        <taxon>Nematoda</taxon>
        <taxon>Chromadorea</taxon>
        <taxon>Rhabditida</taxon>
        <taxon>Rhabditina</taxon>
        <taxon>Rhabditomorpha</taxon>
        <taxon>Rhabditoidea</taxon>
        <taxon>Rhabditidae</taxon>
        <taxon>Peloderinae</taxon>
        <taxon>Caenorhabditis</taxon>
    </lineage>
</organism>
<feature type="compositionally biased region" description="Acidic residues" evidence="1">
    <location>
        <begin position="167"/>
        <end position="177"/>
    </location>
</feature>
<comment type="caution">
    <text evidence="3">The sequence shown here is derived from an EMBL/GenBank/DDBJ whole genome shotgun (WGS) entry which is preliminary data.</text>
</comment>
<feature type="compositionally biased region" description="Basic and acidic residues" evidence="1">
    <location>
        <begin position="611"/>
        <end position="632"/>
    </location>
</feature>
<gene>
    <name evidence="3" type="ORF">GCK72_024465</name>
</gene>
<dbReference type="PANTHER" id="PTHR45945:SF3">
    <property type="entry name" value="REGULATOR OF G-PROTEIN SIGNALING LOCO"/>
    <property type="match status" value="1"/>
</dbReference>
<dbReference type="Proteomes" id="UP000483820">
    <property type="component" value="Chromosome X"/>
</dbReference>